<dbReference type="InterPro" id="IPR047657">
    <property type="entry name" value="PmbA"/>
</dbReference>
<dbReference type="Pfam" id="PF01523">
    <property type="entry name" value="PmbA_TldD_1st"/>
    <property type="match status" value="1"/>
</dbReference>
<dbReference type="InterPro" id="IPR002510">
    <property type="entry name" value="Metalloprtase-TldD/E_N"/>
</dbReference>
<dbReference type="EMBL" id="LIZT01000013">
    <property type="protein sequence ID" value="KPJ50735.1"/>
    <property type="molecule type" value="Genomic_DNA"/>
</dbReference>
<evidence type="ECO:0000259" key="3">
    <source>
        <dbReference type="Pfam" id="PF19289"/>
    </source>
</evidence>
<comment type="similarity">
    <text evidence="1">Belongs to the peptidase U62 family.</text>
</comment>
<dbReference type="Pfam" id="PF19289">
    <property type="entry name" value="PmbA_TldD_3rd"/>
    <property type="match status" value="1"/>
</dbReference>
<dbReference type="Gene3D" id="3.30.2290.10">
    <property type="entry name" value="PmbA/TldD superfamily"/>
    <property type="match status" value="1"/>
</dbReference>
<dbReference type="PANTHER" id="PTHR43421">
    <property type="entry name" value="METALLOPROTEASE PMBA"/>
    <property type="match status" value="1"/>
</dbReference>
<proteinExistence type="inferred from homology"/>
<dbReference type="GO" id="GO:0006508">
    <property type="term" value="P:proteolysis"/>
    <property type="evidence" value="ECO:0007669"/>
    <property type="project" value="InterPro"/>
</dbReference>
<dbReference type="InterPro" id="IPR045569">
    <property type="entry name" value="Metalloprtase-TldD/E_C"/>
</dbReference>
<dbReference type="GO" id="GO:0005829">
    <property type="term" value="C:cytosol"/>
    <property type="evidence" value="ECO:0007669"/>
    <property type="project" value="TreeGrafter"/>
</dbReference>
<dbReference type="Proteomes" id="UP000051124">
    <property type="component" value="Unassembled WGS sequence"/>
</dbReference>
<evidence type="ECO:0000256" key="1">
    <source>
        <dbReference type="ARBA" id="ARBA00005836"/>
    </source>
</evidence>
<dbReference type="AlphaFoldDB" id="A0A0S7WL06"/>
<gene>
    <name evidence="4" type="ORF">AMJ40_01890</name>
</gene>
<evidence type="ECO:0000313" key="5">
    <source>
        <dbReference type="Proteomes" id="UP000051124"/>
    </source>
</evidence>
<accession>A0A0S7WL06</accession>
<comment type="caution">
    <text evidence="4">The sequence shown here is derived from an EMBL/GenBank/DDBJ whole genome shotgun (WGS) entry which is preliminary data.</text>
</comment>
<feature type="domain" description="Metalloprotease TldD/E C-terminal" evidence="3">
    <location>
        <begin position="210"/>
        <end position="435"/>
    </location>
</feature>
<evidence type="ECO:0000259" key="2">
    <source>
        <dbReference type="Pfam" id="PF01523"/>
    </source>
</evidence>
<dbReference type="GO" id="GO:0008237">
    <property type="term" value="F:metallopeptidase activity"/>
    <property type="evidence" value="ECO:0007669"/>
    <property type="project" value="InterPro"/>
</dbReference>
<dbReference type="InterPro" id="IPR036059">
    <property type="entry name" value="TldD/PmbA_sf"/>
</dbReference>
<evidence type="ECO:0008006" key="6">
    <source>
        <dbReference type="Google" id="ProtNLM"/>
    </source>
</evidence>
<sequence length="437" mass="48650">MMERLLEIAKKACDRAEVYWNEYAYNPVSFEDAELHDVETKLQSGLSLRVIKDDKLGFAYTKNLIDREEVLRNALNSLKGGMKAEYSFPLTKEHPSLDTYDPSIERLSSKTMVEECDRVCQYLRSRTDGEITSTAFTYTETVRVINTEGTDLTMRSSTYGIYGGAVYPGSASGIFRGYLWKRFEKFPDSLLNEIVDLYKSSFRVVTPKGGTMRAMFMPNAMLAFNWRILSGTSSKSVFEKSSPIADKLGKKIFDEKLTVYDDPLDDKFPGARSFDDEGVKTDRLTVVEKGVLKSFYYDLNYANKLNAEPTGHGYRTTDWGGDAITCRPVPALAHMHIRPGDKSFSDLVGSIDRGVIVEGALGAHSGNIPNGDYSVGLSPGLYVEKGEIVGRVKDVMVAGNIYDTLTRVAALGKTLYPTFSGRWVPILLVENASVATR</sequence>
<feature type="domain" description="Metalloprotease TldD/E N-terminal" evidence="2">
    <location>
        <begin position="16"/>
        <end position="74"/>
    </location>
</feature>
<dbReference type="PANTHER" id="PTHR43421:SF1">
    <property type="entry name" value="METALLOPROTEASE PMBA"/>
    <property type="match status" value="1"/>
</dbReference>
<evidence type="ECO:0000313" key="4">
    <source>
        <dbReference type="EMBL" id="KPJ50735.1"/>
    </source>
</evidence>
<dbReference type="SUPFAM" id="SSF111283">
    <property type="entry name" value="Putative modulator of DNA gyrase, PmbA/TldD"/>
    <property type="match status" value="1"/>
</dbReference>
<name>A0A0S7WL06_UNCT6</name>
<reference evidence="4 5" key="1">
    <citation type="journal article" date="2015" name="Microbiome">
        <title>Genomic resolution of linkages in carbon, nitrogen, and sulfur cycling among widespread estuary sediment bacteria.</title>
        <authorList>
            <person name="Baker B.J."/>
            <person name="Lazar C.S."/>
            <person name="Teske A.P."/>
            <person name="Dick G.J."/>
        </authorList>
    </citation>
    <scope>NUCLEOTIDE SEQUENCE [LARGE SCALE GENOMIC DNA]</scope>
    <source>
        <strain evidence="4">DG_26</strain>
    </source>
</reference>
<dbReference type="InterPro" id="IPR035068">
    <property type="entry name" value="TldD/PmbA_N"/>
</dbReference>
<protein>
    <recommendedName>
        <fullName evidence="6">TldD/PmbA family protein</fullName>
    </recommendedName>
</protein>
<organism evidence="4 5">
    <name type="scientific">candidate division TA06 bacterium DG_26</name>
    <dbReference type="NCBI Taxonomy" id="1703771"/>
    <lineage>
        <taxon>Bacteria</taxon>
        <taxon>Bacteria division TA06</taxon>
    </lineage>
</organism>